<accession>A0A2P2PY05</accession>
<protein>
    <submittedName>
        <fullName evidence="1">Uncharacterized protein</fullName>
    </submittedName>
</protein>
<proteinExistence type="predicted"/>
<dbReference type="AlphaFoldDB" id="A0A2P2PY05"/>
<sequence length="28" mass="3272">MKYSWKIFIYISAHVLFNALDNRAGIIS</sequence>
<dbReference type="EMBL" id="GGEC01079132">
    <property type="protein sequence ID" value="MBX59616.1"/>
    <property type="molecule type" value="Transcribed_RNA"/>
</dbReference>
<reference evidence="1" key="1">
    <citation type="submission" date="2018-02" db="EMBL/GenBank/DDBJ databases">
        <title>Rhizophora mucronata_Transcriptome.</title>
        <authorList>
            <person name="Meera S.P."/>
            <person name="Sreeshan A."/>
            <person name="Augustine A."/>
        </authorList>
    </citation>
    <scope>NUCLEOTIDE SEQUENCE</scope>
    <source>
        <tissue evidence="1">Leaf</tissue>
    </source>
</reference>
<evidence type="ECO:0000313" key="1">
    <source>
        <dbReference type="EMBL" id="MBX59616.1"/>
    </source>
</evidence>
<organism evidence="1">
    <name type="scientific">Rhizophora mucronata</name>
    <name type="common">Asiatic mangrove</name>
    <dbReference type="NCBI Taxonomy" id="61149"/>
    <lineage>
        <taxon>Eukaryota</taxon>
        <taxon>Viridiplantae</taxon>
        <taxon>Streptophyta</taxon>
        <taxon>Embryophyta</taxon>
        <taxon>Tracheophyta</taxon>
        <taxon>Spermatophyta</taxon>
        <taxon>Magnoliopsida</taxon>
        <taxon>eudicotyledons</taxon>
        <taxon>Gunneridae</taxon>
        <taxon>Pentapetalae</taxon>
        <taxon>rosids</taxon>
        <taxon>fabids</taxon>
        <taxon>Malpighiales</taxon>
        <taxon>Rhizophoraceae</taxon>
        <taxon>Rhizophora</taxon>
    </lineage>
</organism>
<name>A0A2P2PY05_RHIMU</name>